<reference evidence="2 3" key="1">
    <citation type="submission" date="2015-12" db="EMBL/GenBank/DDBJ databases">
        <title>A stable core within a dynamic pangenome in Sulfolobus acidocaldarius.</title>
        <authorList>
            <person name="Anderson R."/>
            <person name="Kouris A."/>
            <person name="Seward C."/>
            <person name="Campbell K."/>
            <person name="Whitaker R."/>
        </authorList>
    </citation>
    <scope>NUCLEOTIDE SEQUENCE [LARGE SCALE GENOMIC DNA]</scope>
    <source>
        <strain evidence="2 3">NG05B_CO5_07</strain>
    </source>
</reference>
<dbReference type="PANTHER" id="PTHR42760">
    <property type="entry name" value="SHORT-CHAIN DEHYDROGENASES/REDUCTASES FAMILY MEMBER"/>
    <property type="match status" value="1"/>
</dbReference>
<dbReference type="PaxDb" id="1435377-SUSAZ_05875"/>
<evidence type="ECO:0000313" key="2">
    <source>
        <dbReference type="EMBL" id="ALU31275.1"/>
    </source>
</evidence>
<dbReference type="InterPro" id="IPR002347">
    <property type="entry name" value="SDR_fam"/>
</dbReference>
<dbReference type="PRINTS" id="PR00080">
    <property type="entry name" value="SDRFAMILY"/>
</dbReference>
<dbReference type="Proteomes" id="UP000060043">
    <property type="component" value="Chromosome"/>
</dbReference>
<comment type="similarity">
    <text evidence="1">Belongs to the short-chain dehydrogenases/reductases (SDR) family.</text>
</comment>
<evidence type="ECO:0000256" key="1">
    <source>
        <dbReference type="ARBA" id="ARBA00006484"/>
    </source>
</evidence>
<dbReference type="PRINTS" id="PR00081">
    <property type="entry name" value="GDHRDH"/>
</dbReference>
<dbReference type="CDD" id="cd05233">
    <property type="entry name" value="SDR_c"/>
    <property type="match status" value="1"/>
</dbReference>
<accession>A0A0U3FLP7</accession>
<dbReference type="FunFam" id="3.40.50.720:FF:000084">
    <property type="entry name" value="Short-chain dehydrogenase reductase"/>
    <property type="match status" value="1"/>
</dbReference>
<dbReference type="OrthoDB" id="24596at2157"/>
<sequence>MSYQSLKNKVVIVTGAGSGIGRAIAKKFALNDSIVVAVELLEDRLNQIVQELRGMGKEVLGVKADVSKKKDVEEFVRRTFETYSRIDVLCNNAGIMDGVTPVAEVSDELWERVLAVNLYSAFYSSRAVIPIMLKQGKGVIVNTASIAGIRGGFAGAPYTVAKHGLIGLTRRIAAHYGDQGIRAVAVLPGTVKTNIGLGSSKPSELGMRTLTKLMSLSSRLAEPEDIANVIVFLASDEASFVNGDAVVVDGGLTVL</sequence>
<name>A0A0U3FLP7_9CREN</name>
<organism evidence="2 3">
    <name type="scientific">Sulfolobus acidocaldarius</name>
    <dbReference type="NCBI Taxonomy" id="2285"/>
    <lineage>
        <taxon>Archaea</taxon>
        <taxon>Thermoproteota</taxon>
        <taxon>Thermoprotei</taxon>
        <taxon>Sulfolobales</taxon>
        <taxon>Sulfolobaceae</taxon>
        <taxon>Sulfolobus</taxon>
    </lineage>
</organism>
<dbReference type="AlphaFoldDB" id="A0A0U3FLP7"/>
<dbReference type="RefSeq" id="WP_058692924.1">
    <property type="nucleotide sequence ID" value="NZ_CP013695.1"/>
</dbReference>
<evidence type="ECO:0000313" key="3">
    <source>
        <dbReference type="Proteomes" id="UP000060043"/>
    </source>
</evidence>
<dbReference type="PANTHER" id="PTHR42760:SF122">
    <property type="entry name" value="NAD(P)-BINDING PROTEIN"/>
    <property type="match status" value="1"/>
</dbReference>
<gene>
    <name evidence="2" type="ORF">ATZ20_03385</name>
</gene>
<dbReference type="GO" id="GO:0048038">
    <property type="term" value="F:quinone binding"/>
    <property type="evidence" value="ECO:0007669"/>
    <property type="project" value="TreeGrafter"/>
</dbReference>
<dbReference type="Pfam" id="PF13561">
    <property type="entry name" value="adh_short_C2"/>
    <property type="match status" value="1"/>
</dbReference>
<dbReference type="SUPFAM" id="SSF51735">
    <property type="entry name" value="NAD(P)-binding Rossmann-fold domains"/>
    <property type="match status" value="1"/>
</dbReference>
<dbReference type="GO" id="GO:0006633">
    <property type="term" value="P:fatty acid biosynthetic process"/>
    <property type="evidence" value="ECO:0007669"/>
    <property type="project" value="TreeGrafter"/>
</dbReference>
<dbReference type="InterPro" id="IPR036291">
    <property type="entry name" value="NAD(P)-bd_dom_sf"/>
</dbReference>
<dbReference type="EMBL" id="CP013695">
    <property type="protein sequence ID" value="ALU31275.1"/>
    <property type="molecule type" value="Genomic_DNA"/>
</dbReference>
<dbReference type="Gene3D" id="3.40.50.720">
    <property type="entry name" value="NAD(P)-binding Rossmann-like Domain"/>
    <property type="match status" value="1"/>
</dbReference>
<dbReference type="GO" id="GO:0016616">
    <property type="term" value="F:oxidoreductase activity, acting on the CH-OH group of donors, NAD or NADP as acceptor"/>
    <property type="evidence" value="ECO:0007669"/>
    <property type="project" value="TreeGrafter"/>
</dbReference>
<protein>
    <submittedName>
        <fullName evidence="2">3-ketoacyl-ACP reductase</fullName>
    </submittedName>
</protein>
<dbReference type="STRING" id="1435377.SUSAZ_05875"/>
<proteinExistence type="inferred from homology"/>
<dbReference type="NCBIfam" id="NF005559">
    <property type="entry name" value="PRK07231.1"/>
    <property type="match status" value="1"/>
</dbReference>